<dbReference type="AlphaFoldDB" id="A0A433TT28"/>
<feature type="chain" id="PRO_5019303244" description="SEA domain-containing protein" evidence="3">
    <location>
        <begin position="26"/>
        <end position="290"/>
    </location>
</feature>
<dbReference type="OrthoDB" id="6162388at2759"/>
<feature type="region of interest" description="Disordered" evidence="1">
    <location>
        <begin position="27"/>
        <end position="54"/>
    </location>
</feature>
<evidence type="ECO:0000256" key="3">
    <source>
        <dbReference type="SAM" id="SignalP"/>
    </source>
</evidence>
<reference evidence="4 5" key="1">
    <citation type="submission" date="2019-01" db="EMBL/GenBank/DDBJ databases">
        <title>A draft genome assembly of the solar-powered sea slug Elysia chlorotica.</title>
        <authorList>
            <person name="Cai H."/>
            <person name="Li Q."/>
            <person name="Fang X."/>
            <person name="Li J."/>
            <person name="Curtis N.E."/>
            <person name="Altenburger A."/>
            <person name="Shibata T."/>
            <person name="Feng M."/>
            <person name="Maeda T."/>
            <person name="Schwartz J.A."/>
            <person name="Shigenobu S."/>
            <person name="Lundholm N."/>
            <person name="Nishiyama T."/>
            <person name="Yang H."/>
            <person name="Hasebe M."/>
            <person name="Li S."/>
            <person name="Pierce S.K."/>
            <person name="Wang J."/>
        </authorList>
    </citation>
    <scope>NUCLEOTIDE SEQUENCE [LARGE SCALE GENOMIC DNA]</scope>
    <source>
        <strain evidence="4">EC2010</strain>
        <tissue evidence="4">Whole organism of an adult</tissue>
    </source>
</reference>
<keyword evidence="5" id="KW-1185">Reference proteome</keyword>
<feature type="compositionally biased region" description="Low complexity" evidence="1">
    <location>
        <begin position="162"/>
        <end position="181"/>
    </location>
</feature>
<evidence type="ECO:0000256" key="2">
    <source>
        <dbReference type="SAM" id="Phobius"/>
    </source>
</evidence>
<feature type="region of interest" description="Disordered" evidence="1">
    <location>
        <begin position="153"/>
        <end position="195"/>
    </location>
</feature>
<name>A0A433TT28_ELYCH</name>
<keyword evidence="2" id="KW-0472">Membrane</keyword>
<protein>
    <recommendedName>
        <fullName evidence="6">SEA domain-containing protein</fullName>
    </recommendedName>
</protein>
<gene>
    <name evidence="4" type="ORF">EGW08_007447</name>
</gene>
<feature type="compositionally biased region" description="Polar residues" evidence="1">
    <location>
        <begin position="34"/>
        <end position="54"/>
    </location>
</feature>
<evidence type="ECO:0008006" key="6">
    <source>
        <dbReference type="Google" id="ProtNLM"/>
    </source>
</evidence>
<feature type="signal peptide" evidence="3">
    <location>
        <begin position="1"/>
        <end position="25"/>
    </location>
</feature>
<keyword evidence="2" id="KW-0812">Transmembrane</keyword>
<keyword evidence="3" id="KW-0732">Signal</keyword>
<keyword evidence="2" id="KW-1133">Transmembrane helix</keyword>
<evidence type="ECO:0000313" key="5">
    <source>
        <dbReference type="Proteomes" id="UP000271974"/>
    </source>
</evidence>
<evidence type="ECO:0000256" key="1">
    <source>
        <dbReference type="SAM" id="MobiDB-lite"/>
    </source>
</evidence>
<dbReference type="EMBL" id="RQTK01000193">
    <property type="protein sequence ID" value="RUS84763.1"/>
    <property type="molecule type" value="Genomic_DNA"/>
</dbReference>
<dbReference type="Proteomes" id="UP000271974">
    <property type="component" value="Unassembled WGS sequence"/>
</dbReference>
<evidence type="ECO:0000313" key="4">
    <source>
        <dbReference type="EMBL" id="RUS84763.1"/>
    </source>
</evidence>
<sequence length="290" mass="32261">MSKLTDFKPICALTTLLVIVSLTSSNPVTEGKDQPQQYSHYSRSSTPGQNWESPLVSTLLPRSTHKVDPTLSSLEVEIIAFMEKLDAEDEQMRETENQYILKTTEQTAQNSPAAIDALIDEVNKFMQEADQEHMSSTTPQDDAAQTIPKGIQVHRTSQAAESTDFSTSNSAASNSKSSTTTQYEPDTQNYNDESMDIEPMKKEESIIDTKIILIIGASAAGLLVVLMLVVILYLCYPKSSKSKGMYLNADFNRWDPQLLRPSQKSIDTFIFGTPIPSISEMIKAQEYNEN</sequence>
<accession>A0A433TT28</accession>
<proteinExistence type="predicted"/>
<comment type="caution">
    <text evidence="4">The sequence shown here is derived from an EMBL/GenBank/DDBJ whole genome shotgun (WGS) entry which is preliminary data.</text>
</comment>
<organism evidence="4 5">
    <name type="scientific">Elysia chlorotica</name>
    <name type="common">Eastern emerald elysia</name>
    <name type="synonym">Sea slug</name>
    <dbReference type="NCBI Taxonomy" id="188477"/>
    <lineage>
        <taxon>Eukaryota</taxon>
        <taxon>Metazoa</taxon>
        <taxon>Spiralia</taxon>
        <taxon>Lophotrochozoa</taxon>
        <taxon>Mollusca</taxon>
        <taxon>Gastropoda</taxon>
        <taxon>Heterobranchia</taxon>
        <taxon>Euthyneura</taxon>
        <taxon>Panpulmonata</taxon>
        <taxon>Sacoglossa</taxon>
        <taxon>Placobranchoidea</taxon>
        <taxon>Plakobranchidae</taxon>
        <taxon>Elysia</taxon>
    </lineage>
</organism>
<feature type="compositionally biased region" description="Polar residues" evidence="1">
    <location>
        <begin position="182"/>
        <end position="192"/>
    </location>
</feature>
<feature type="transmembrane region" description="Helical" evidence="2">
    <location>
        <begin position="211"/>
        <end position="236"/>
    </location>
</feature>